<evidence type="ECO:0000313" key="4">
    <source>
        <dbReference type="Proteomes" id="UP000186817"/>
    </source>
</evidence>
<keyword evidence="2" id="KW-0472">Membrane</keyword>
<evidence type="ECO:0000313" key="3">
    <source>
        <dbReference type="EMBL" id="OLQ03869.1"/>
    </source>
</evidence>
<feature type="region of interest" description="Disordered" evidence="1">
    <location>
        <begin position="1"/>
        <end position="20"/>
    </location>
</feature>
<gene>
    <name evidence="3" type="ORF">AK812_SmicGene13107</name>
</gene>
<accession>A0A1Q9E8X3</accession>
<protein>
    <submittedName>
        <fullName evidence="3">Uncharacterized protein</fullName>
    </submittedName>
</protein>
<feature type="transmembrane region" description="Helical" evidence="2">
    <location>
        <begin position="447"/>
        <end position="470"/>
    </location>
</feature>
<organism evidence="3 4">
    <name type="scientific">Symbiodinium microadriaticum</name>
    <name type="common">Dinoflagellate</name>
    <name type="synonym">Zooxanthella microadriatica</name>
    <dbReference type="NCBI Taxonomy" id="2951"/>
    <lineage>
        <taxon>Eukaryota</taxon>
        <taxon>Sar</taxon>
        <taxon>Alveolata</taxon>
        <taxon>Dinophyceae</taxon>
        <taxon>Suessiales</taxon>
        <taxon>Symbiodiniaceae</taxon>
        <taxon>Symbiodinium</taxon>
    </lineage>
</organism>
<dbReference type="EMBL" id="LSRX01000224">
    <property type="protein sequence ID" value="OLQ03869.1"/>
    <property type="molecule type" value="Genomic_DNA"/>
</dbReference>
<comment type="caution">
    <text evidence="3">The sequence shown here is derived from an EMBL/GenBank/DDBJ whole genome shotgun (WGS) entry which is preliminary data.</text>
</comment>
<sequence>MKAMPKDQQAKNGLTTQSTRKRKMLTFSEVSNIIVEEVRSEPQLSAVAKRKKMEGDDTLWKYLGEQRCIVSLSSKINKAWHPTETGRTHKGAPKYSLMHFRVPSAVQEWVSTTHKSKALILSGRGEIGKTSLAAFALASLCGHYHFISSRDQIKGLIFLNSEGLLWDEVCFAELDVNLCASVLWIWTMIAASAVDMWMEHHHAIQRRVEWVTVAEDLRLQGPEVASASKNPIDFDGVRMCVVARLRDCVARARGHSANITSVLSSNVEVQVALALLEFQLPNKSMDAPWIWSFWFRLPVVLGIGYAVFPWWCATCARLFKPTAEIALIVSTVFAPVMALLYAALAGYAVVSLWGRLEKIRSSLHREFALLELLETRVPKDDSGLRKLFYDHVEGVEQYEVKRGVPAPSRLNHLAEMAASPALADVSAQQEIRTIAEVRAERRAAEDICFPTVVWASLRLLATLLLVAFVLPCGATPVETGRGMRILFSIFVVVLFWVNHLCRDLVDLCGGDFQLDVDELRRDAGLFRQRRRVS</sequence>
<keyword evidence="2" id="KW-1133">Transmembrane helix</keyword>
<dbReference type="AlphaFoldDB" id="A0A1Q9E8X3"/>
<feature type="transmembrane region" description="Helical" evidence="2">
    <location>
        <begin position="482"/>
        <end position="501"/>
    </location>
</feature>
<keyword evidence="2" id="KW-0812">Transmembrane</keyword>
<name>A0A1Q9E8X3_SYMMI</name>
<feature type="transmembrane region" description="Helical" evidence="2">
    <location>
        <begin position="293"/>
        <end position="319"/>
    </location>
</feature>
<reference evidence="3 4" key="1">
    <citation type="submission" date="2016-02" db="EMBL/GenBank/DDBJ databases">
        <title>Genome analysis of coral dinoflagellate symbionts highlights evolutionary adaptations to a symbiotic lifestyle.</title>
        <authorList>
            <person name="Aranda M."/>
            <person name="Li Y."/>
            <person name="Liew Y.J."/>
            <person name="Baumgarten S."/>
            <person name="Simakov O."/>
            <person name="Wilson M."/>
            <person name="Piel J."/>
            <person name="Ashoor H."/>
            <person name="Bougouffa S."/>
            <person name="Bajic V.B."/>
            <person name="Ryu T."/>
            <person name="Ravasi T."/>
            <person name="Bayer T."/>
            <person name="Micklem G."/>
            <person name="Kim H."/>
            <person name="Bhak J."/>
            <person name="Lajeunesse T.C."/>
            <person name="Voolstra C.R."/>
        </authorList>
    </citation>
    <scope>NUCLEOTIDE SEQUENCE [LARGE SCALE GENOMIC DNA]</scope>
    <source>
        <strain evidence="3 4">CCMP2467</strain>
    </source>
</reference>
<dbReference type="Pfam" id="PF14023">
    <property type="entry name" value="Bestrophin-like"/>
    <property type="match status" value="1"/>
</dbReference>
<dbReference type="Proteomes" id="UP000186817">
    <property type="component" value="Unassembled WGS sequence"/>
</dbReference>
<proteinExistence type="predicted"/>
<feature type="transmembrane region" description="Helical" evidence="2">
    <location>
        <begin position="325"/>
        <end position="350"/>
    </location>
</feature>
<dbReference type="InterPro" id="IPR025333">
    <property type="entry name" value="DUF4239"/>
</dbReference>
<keyword evidence="4" id="KW-1185">Reference proteome</keyword>
<evidence type="ECO:0000256" key="2">
    <source>
        <dbReference type="SAM" id="Phobius"/>
    </source>
</evidence>
<dbReference type="OrthoDB" id="411036at2759"/>
<evidence type="ECO:0000256" key="1">
    <source>
        <dbReference type="SAM" id="MobiDB-lite"/>
    </source>
</evidence>